<keyword evidence="1" id="KW-0614">Plasmid</keyword>
<dbReference type="AlphaFoldDB" id="A0A3G1DGH2"/>
<name>A0A3G1DGH2_PSEAI</name>
<accession>A0A3G1DGH2</accession>
<proteinExistence type="predicted"/>
<organism evidence="1">
    <name type="scientific">Pseudomonas aeruginosa</name>
    <dbReference type="NCBI Taxonomy" id="287"/>
    <lineage>
        <taxon>Bacteria</taxon>
        <taxon>Pseudomonadati</taxon>
        <taxon>Pseudomonadota</taxon>
        <taxon>Gammaproteobacteria</taxon>
        <taxon>Pseudomonadales</taxon>
        <taxon>Pseudomonadaceae</taxon>
        <taxon>Pseudomonas</taxon>
    </lineage>
</organism>
<protein>
    <submittedName>
        <fullName evidence="1">Uncharacterized protein</fullName>
    </submittedName>
</protein>
<geneLocation type="plasmid" evidence="1">
    <name>pHN39-SIM</name>
</geneLocation>
<sequence length="37" mass="4205">MEMLGVDRADSCEQYLIEALVRADSWVSGTMFVVWVP</sequence>
<dbReference type="EMBL" id="KU254577">
    <property type="protein sequence ID" value="AMP35744.1"/>
    <property type="molecule type" value="Genomic_DNA"/>
</dbReference>
<reference evidence="1" key="1">
    <citation type="submission" date="2015-12" db="EMBL/GenBank/DDBJ databases">
        <title>The first report of fully sequenced SIM-encoding plasmid pHN39-SIM.</title>
        <authorList>
            <person name="Sun F."/>
            <person name="Zhou D."/>
            <person name="Wang Q."/>
            <person name="Feng J."/>
            <person name="Feng W."/>
            <person name="Luo W."/>
            <person name="Zhang D."/>
            <person name="Chen Y."/>
            <person name="Qiu X."/>
            <person name="Yin Z."/>
            <person name="Chen W."/>
            <person name="Xia P."/>
        </authorList>
    </citation>
    <scope>NUCLEOTIDE SEQUENCE</scope>
    <source>
        <strain evidence="1">HN39</strain>
        <plasmid evidence="1">pHN39-SIM</plasmid>
    </source>
</reference>
<evidence type="ECO:0000313" key="1">
    <source>
        <dbReference type="EMBL" id="AMP35744.1"/>
    </source>
</evidence>